<dbReference type="EMBL" id="PDCN02000024">
    <property type="protein sequence ID" value="PIB73760.1"/>
    <property type="molecule type" value="Genomic_DNA"/>
</dbReference>
<name>A0A2G5P6N1_9MYCO</name>
<proteinExistence type="predicted"/>
<dbReference type="AlphaFoldDB" id="A0A2G5P6N1"/>
<dbReference type="Proteomes" id="UP000230551">
    <property type="component" value="Unassembled WGS sequence"/>
</dbReference>
<evidence type="ECO:0000313" key="1">
    <source>
        <dbReference type="EMBL" id="PIB73760.1"/>
    </source>
</evidence>
<dbReference type="OrthoDB" id="9786961at2"/>
<gene>
    <name evidence="1" type="ORF">CQY22_015370</name>
</gene>
<dbReference type="STRING" id="85968.GCA_900073015_03857"/>
<keyword evidence="2" id="KW-1185">Reference proteome</keyword>
<accession>A0A2G5P6N1</accession>
<dbReference type="InterPro" id="IPR019292">
    <property type="entry name" value="McrC"/>
</dbReference>
<sequence>MPAVGWQVRQRICLAMRQTVELAEYESRIVRFGKPTSDDQSLAARLSRGGDLGARLDVRWLAGGRAEVKANSWVGVAQFSNVDVRVVPKIVGGPLRVVEMIEYSAGISLLERIPEATLNASGRDLFELIVRLFVEETNRLARDGLNRDYRQTEETLPVMRGRLRTREQFMRQYGTVHRLECCYDEYDGDIPDNQILAQALAAASAHALSDGLRADLATLVRLFASVCDPPKHRIDWYTGRIRYNRRNERYRRAHELATLVIQGLTLDNLLDTSAQKVDAFLIDMNVIFERFITRLVTDALKRTEFSVSPQESFRAVVINERTGKTYGRIRPDLVINDHAGNRYPVDVKYKLYSEQKISADDIYQTFLYAYALGGDRDQATAGLIFPATSSEPGPRIRIQRENNFAVAARILSTGVDVPSVLSALRRHDPDLTYAAIRGFLREILRQPISPRWTQV</sequence>
<reference evidence="1 2" key="1">
    <citation type="journal article" date="2017" name="Infect. Genet. Evol.">
        <title>The new phylogeny of the genus Mycobacterium: The old and the news.</title>
        <authorList>
            <person name="Tortoli E."/>
            <person name="Fedrizzi T."/>
            <person name="Meehan C.J."/>
            <person name="Trovato A."/>
            <person name="Grottola A."/>
            <person name="Giacobazzi E."/>
            <person name="Serpini G.F."/>
            <person name="Tagliazucchi S."/>
            <person name="Fabio A."/>
            <person name="Bettua C."/>
            <person name="Bertorelli R."/>
            <person name="Frascaro F."/>
            <person name="De Sanctis V."/>
            <person name="Pecorari M."/>
            <person name="Jousson O."/>
            <person name="Segata N."/>
            <person name="Cirillo D.M."/>
        </authorList>
    </citation>
    <scope>NUCLEOTIDE SEQUENCE [LARGE SCALE GENOMIC DNA]</scope>
    <source>
        <strain evidence="1 2">CIP1034565</strain>
    </source>
</reference>
<comment type="caution">
    <text evidence="1">The sequence shown here is derived from an EMBL/GenBank/DDBJ whole genome shotgun (WGS) entry which is preliminary data.</text>
</comment>
<protein>
    <submittedName>
        <fullName evidence="1">Uncharacterized protein</fullName>
    </submittedName>
</protein>
<evidence type="ECO:0000313" key="2">
    <source>
        <dbReference type="Proteomes" id="UP000230551"/>
    </source>
</evidence>
<dbReference type="PANTHER" id="PTHR38733:SF1">
    <property type="entry name" value="TYPE IV METHYL-DIRECTED RESTRICTION ENZYME ECOKMCRBC"/>
    <property type="match status" value="1"/>
</dbReference>
<organism evidence="1 2">
    <name type="scientific">Mycolicibacterium brumae</name>
    <dbReference type="NCBI Taxonomy" id="85968"/>
    <lineage>
        <taxon>Bacteria</taxon>
        <taxon>Bacillati</taxon>
        <taxon>Actinomycetota</taxon>
        <taxon>Actinomycetes</taxon>
        <taxon>Mycobacteriales</taxon>
        <taxon>Mycobacteriaceae</taxon>
        <taxon>Mycolicibacterium</taxon>
    </lineage>
</organism>
<dbReference type="PANTHER" id="PTHR38733">
    <property type="entry name" value="PROTEIN MCRC"/>
    <property type="match status" value="1"/>
</dbReference>
<dbReference type="Pfam" id="PF10117">
    <property type="entry name" value="McrBC"/>
    <property type="match status" value="1"/>
</dbReference>
<dbReference type="PROSITE" id="PS51354">
    <property type="entry name" value="GLUTAREDOXIN_2"/>
    <property type="match status" value="1"/>
</dbReference>